<dbReference type="Proteomes" id="UP000050795">
    <property type="component" value="Unassembled WGS sequence"/>
</dbReference>
<sequence length="1033" mass="118528">MVNKYIRNNSVKRLTVMIKERPCIFKHIYQIYDCPAEILSDPSDSKYVFSSTAILYFRPLCLAIYMRCKSAVEMLLSSGLCNPCEYSYASEVYVQTQGNNAGDLLEVLPSCVAIRRQYLDILPILFKPTPDLNFPVFTPRTSFTIRYISKRVHKSITYDDIFHYCIELAQVDRFINVARTLYTLIYKCSGFYKPGYLDEHKKLQNYSLFRRLIYTALYIDSDNRISYPLIQCMELLVKASHFQISTNHKLPITKAANYTTNNNTAANVSNIDIVDQIPTKLNFSSILTKWSGFSEKMRDRYISIALLFSFYAYLLLRGKVNLVNYVINLLFHVLYDTQSLNSLLSLTPDDLAQCLDFILSQDVLGNELCGEKKIFIIPALSAVTTIGMVKSVATSSKFSSLFAEMHGRVDYGDCDNDQERRQYHRQYYCYQYQQQQQQQKPGHQTSRQIADERRIYLPIKFSESPHLLTYIIDKLQTCIRLEQIRYIHLLCLRKVTSHYVMNDNDMHCILNEGDEDRNTYDEEFPVKRHLILSRLQNISTHKTGSSHLENVTCGVQRSLCQRLCHPVCVNVCKHSMPGDVLRLNPDPVNTARTTTNVSYRSTNGDHQHHQQLYSQTQRLKMSKIQPVDSNEAEKRDGTTFTNVPYSGDDAIDDDDDDSNDEVTNAEYSMENKSIQIRSSTLLTGLTTSGDPEMSNTHNALESMASNLNYKVYDDSNDNKINDDSDDNNRAGRITPTINYQAITNNGDALEAEDISERNLAITSILTTSTTETSYSRVNRIITNCDKIYNERNNRRKDEITADEQNLLKDIGDLNFELPTKQNLSLKDVDRLIECIATTVLANEPDVKNGIIEDIFFEYLEEEMNRSESLSKGNAYEPRHKDDRWTKCASLLETRMKHSSEDPKIADKAARATAEEEEEDDGNPSVKYTDTETMDTITNTTHTIFNADDMNFSNELNPKQSVINNIGDKSIQQVYLDSTDITHTESHQSIRSNDERNVYHQSVTANCRRILLSCTKPVEQITNIFRHMSISKRG</sequence>
<feature type="compositionally biased region" description="Acidic residues" evidence="1">
    <location>
        <begin position="649"/>
        <end position="660"/>
    </location>
</feature>
<keyword evidence="2" id="KW-1185">Reference proteome</keyword>
<dbReference type="AlphaFoldDB" id="A0AA85K1K4"/>
<name>A0AA85K1K4_TRIRE</name>
<evidence type="ECO:0000313" key="2">
    <source>
        <dbReference type="Proteomes" id="UP000050795"/>
    </source>
</evidence>
<dbReference type="WBParaSite" id="TREG1_67370.1">
    <property type="protein sequence ID" value="TREG1_67370.1"/>
    <property type="gene ID" value="TREG1_67370"/>
</dbReference>
<feature type="compositionally biased region" description="Basic and acidic residues" evidence="1">
    <location>
        <begin position="895"/>
        <end position="913"/>
    </location>
</feature>
<reference evidence="2" key="1">
    <citation type="submission" date="2022-06" db="EMBL/GenBank/DDBJ databases">
        <authorList>
            <person name="Berger JAMES D."/>
            <person name="Berger JAMES D."/>
        </authorList>
    </citation>
    <scope>NUCLEOTIDE SEQUENCE [LARGE SCALE GENOMIC DNA]</scope>
</reference>
<accession>A0AA85K1K4</accession>
<organism evidence="2 3">
    <name type="scientific">Trichobilharzia regenti</name>
    <name type="common">Nasal bird schistosome</name>
    <dbReference type="NCBI Taxonomy" id="157069"/>
    <lineage>
        <taxon>Eukaryota</taxon>
        <taxon>Metazoa</taxon>
        <taxon>Spiralia</taxon>
        <taxon>Lophotrochozoa</taxon>
        <taxon>Platyhelminthes</taxon>
        <taxon>Trematoda</taxon>
        <taxon>Digenea</taxon>
        <taxon>Strigeidida</taxon>
        <taxon>Schistosomatoidea</taxon>
        <taxon>Schistosomatidae</taxon>
        <taxon>Trichobilharzia</taxon>
    </lineage>
</organism>
<evidence type="ECO:0000256" key="1">
    <source>
        <dbReference type="SAM" id="MobiDB-lite"/>
    </source>
</evidence>
<protein>
    <submittedName>
        <fullName evidence="3">Uncharacterized protein</fullName>
    </submittedName>
</protein>
<feature type="region of interest" description="Disordered" evidence="1">
    <location>
        <begin position="626"/>
        <end position="660"/>
    </location>
</feature>
<feature type="region of interest" description="Disordered" evidence="1">
    <location>
        <begin position="895"/>
        <end position="929"/>
    </location>
</feature>
<evidence type="ECO:0000313" key="3">
    <source>
        <dbReference type="WBParaSite" id="TREG1_67370.1"/>
    </source>
</evidence>
<reference evidence="3" key="2">
    <citation type="submission" date="2023-11" db="UniProtKB">
        <authorList>
            <consortium name="WormBaseParasite"/>
        </authorList>
    </citation>
    <scope>IDENTIFICATION</scope>
</reference>
<proteinExistence type="predicted"/>